<reference evidence="3" key="1">
    <citation type="journal article" date="2018" name="Nat. Microbiol.">
        <title>Leveraging single-cell genomics to expand the fungal tree of life.</title>
        <authorList>
            <person name="Ahrendt S.R."/>
            <person name="Quandt C.A."/>
            <person name="Ciobanu D."/>
            <person name="Clum A."/>
            <person name="Salamov A."/>
            <person name="Andreopoulos B."/>
            <person name="Cheng J.F."/>
            <person name="Woyke T."/>
            <person name="Pelin A."/>
            <person name="Henrissat B."/>
            <person name="Reynolds N.K."/>
            <person name="Benny G.L."/>
            <person name="Smith M.E."/>
            <person name="James T.Y."/>
            <person name="Grigoriev I.V."/>
        </authorList>
    </citation>
    <scope>NUCLEOTIDE SEQUENCE [LARGE SCALE GENOMIC DNA]</scope>
    <source>
        <strain evidence="3">Benny S71-1</strain>
    </source>
</reference>
<gene>
    <name evidence="2" type="ORF">SYNPS1DRAFT_26977</name>
</gene>
<name>A0A4P9Z5K9_9FUNG</name>
<proteinExistence type="predicted"/>
<dbReference type="EMBL" id="KZ989219">
    <property type="protein sequence ID" value="RKP27372.1"/>
    <property type="molecule type" value="Genomic_DNA"/>
</dbReference>
<accession>A0A4P9Z5K9</accession>
<evidence type="ECO:0000313" key="3">
    <source>
        <dbReference type="Proteomes" id="UP000278143"/>
    </source>
</evidence>
<keyword evidence="1" id="KW-0472">Membrane</keyword>
<feature type="transmembrane region" description="Helical" evidence="1">
    <location>
        <begin position="82"/>
        <end position="103"/>
    </location>
</feature>
<keyword evidence="3" id="KW-1185">Reference proteome</keyword>
<evidence type="ECO:0000313" key="2">
    <source>
        <dbReference type="EMBL" id="RKP27372.1"/>
    </source>
</evidence>
<keyword evidence="1" id="KW-0812">Transmembrane</keyword>
<sequence length="107" mass="11938">MLHVVSAHHPTIQASNHPYSLQTSSLPRPVQACLWQIKVASTTQRPRHMCTEYTYWSGEPVTTLARQADDTYMQVKATDERVIIIIVVVVVVVAIVIIAMPSMNAKP</sequence>
<keyword evidence="1" id="KW-1133">Transmembrane helix</keyword>
<evidence type="ECO:0000256" key="1">
    <source>
        <dbReference type="SAM" id="Phobius"/>
    </source>
</evidence>
<protein>
    <submittedName>
        <fullName evidence="2">Uncharacterized protein</fullName>
    </submittedName>
</protein>
<dbReference type="Proteomes" id="UP000278143">
    <property type="component" value="Unassembled WGS sequence"/>
</dbReference>
<organism evidence="2 3">
    <name type="scientific">Syncephalis pseudoplumigaleata</name>
    <dbReference type="NCBI Taxonomy" id="1712513"/>
    <lineage>
        <taxon>Eukaryota</taxon>
        <taxon>Fungi</taxon>
        <taxon>Fungi incertae sedis</taxon>
        <taxon>Zoopagomycota</taxon>
        <taxon>Zoopagomycotina</taxon>
        <taxon>Zoopagomycetes</taxon>
        <taxon>Zoopagales</taxon>
        <taxon>Piptocephalidaceae</taxon>
        <taxon>Syncephalis</taxon>
    </lineage>
</organism>
<dbReference type="AlphaFoldDB" id="A0A4P9Z5K9"/>